<keyword evidence="5" id="KW-0460">Magnesium</keyword>
<comment type="cofactor">
    <cofactor evidence="1">
        <name>Mn(2+)</name>
        <dbReference type="ChEBI" id="CHEBI:29035"/>
    </cofactor>
</comment>
<evidence type="ECO:0000256" key="2">
    <source>
        <dbReference type="ARBA" id="ARBA00001946"/>
    </source>
</evidence>
<dbReference type="PANTHER" id="PTHR12992">
    <property type="entry name" value="NUDIX HYDROLASE"/>
    <property type="match status" value="1"/>
</dbReference>
<evidence type="ECO:0000313" key="10">
    <source>
        <dbReference type="EMBL" id="KAL3772050.1"/>
    </source>
</evidence>
<evidence type="ECO:0000256" key="5">
    <source>
        <dbReference type="ARBA" id="ARBA00022842"/>
    </source>
</evidence>
<comment type="caution">
    <text evidence="10">The sequence shown here is derived from an EMBL/GenBank/DDBJ whole genome shotgun (WGS) entry which is preliminary data.</text>
</comment>
<protein>
    <recommendedName>
        <fullName evidence="9">Nudix hydrolase domain-containing protein</fullName>
    </recommendedName>
</protein>
<keyword evidence="8" id="KW-0812">Transmembrane</keyword>
<keyword evidence="3" id="KW-0479">Metal-binding</keyword>
<keyword evidence="4" id="KW-0378">Hydrolase</keyword>
<dbReference type="CDD" id="cd03426">
    <property type="entry name" value="NUDIX_CoAse_Nudt7"/>
    <property type="match status" value="1"/>
</dbReference>
<evidence type="ECO:0000256" key="1">
    <source>
        <dbReference type="ARBA" id="ARBA00001936"/>
    </source>
</evidence>
<dbReference type="AlphaFoldDB" id="A0ABD3NGH1"/>
<evidence type="ECO:0000256" key="6">
    <source>
        <dbReference type="ARBA" id="ARBA00023211"/>
    </source>
</evidence>
<dbReference type="EMBL" id="JALLBG020000017">
    <property type="protein sequence ID" value="KAL3772050.1"/>
    <property type="molecule type" value="Genomic_DNA"/>
</dbReference>
<dbReference type="InterPro" id="IPR000086">
    <property type="entry name" value="NUDIX_hydrolase_dom"/>
</dbReference>
<keyword evidence="8" id="KW-0472">Membrane</keyword>
<organism evidence="10 11">
    <name type="scientific">Discostella pseudostelligera</name>
    <dbReference type="NCBI Taxonomy" id="259834"/>
    <lineage>
        <taxon>Eukaryota</taxon>
        <taxon>Sar</taxon>
        <taxon>Stramenopiles</taxon>
        <taxon>Ochrophyta</taxon>
        <taxon>Bacillariophyta</taxon>
        <taxon>Coscinodiscophyceae</taxon>
        <taxon>Thalassiosirophycidae</taxon>
        <taxon>Stephanodiscales</taxon>
        <taxon>Stephanodiscaceae</taxon>
        <taxon>Discostella</taxon>
    </lineage>
</organism>
<dbReference type="PROSITE" id="PS51462">
    <property type="entry name" value="NUDIX"/>
    <property type="match status" value="1"/>
</dbReference>
<evidence type="ECO:0000256" key="8">
    <source>
        <dbReference type="SAM" id="Phobius"/>
    </source>
</evidence>
<dbReference type="Gene3D" id="3.90.79.10">
    <property type="entry name" value="Nucleoside Triphosphate Pyrophosphohydrolase"/>
    <property type="match status" value="1"/>
</dbReference>
<dbReference type="GO" id="GO:0046872">
    <property type="term" value="F:metal ion binding"/>
    <property type="evidence" value="ECO:0007669"/>
    <property type="project" value="UniProtKB-KW"/>
</dbReference>
<evidence type="ECO:0000313" key="11">
    <source>
        <dbReference type="Proteomes" id="UP001530293"/>
    </source>
</evidence>
<keyword evidence="6" id="KW-0464">Manganese</keyword>
<evidence type="ECO:0000256" key="7">
    <source>
        <dbReference type="SAM" id="MobiDB-lite"/>
    </source>
</evidence>
<dbReference type="InterPro" id="IPR015797">
    <property type="entry name" value="NUDIX_hydrolase-like_dom_sf"/>
</dbReference>
<dbReference type="GO" id="GO:0016787">
    <property type="term" value="F:hydrolase activity"/>
    <property type="evidence" value="ECO:0007669"/>
    <property type="project" value="UniProtKB-KW"/>
</dbReference>
<dbReference type="Pfam" id="PF00293">
    <property type="entry name" value="NUDIX"/>
    <property type="match status" value="1"/>
</dbReference>
<name>A0ABD3NGH1_9STRA</name>
<keyword evidence="11" id="KW-1185">Reference proteome</keyword>
<sequence>MMMRAALRTNYRGRIIHPNNHVVMMSRESSSSAESTIRRRSSSAASADAATANLSARYCIFHFSCESSKFMSRTMSHHTITIKMRQLSSARRIPSLSSTSQTEKRGRRVWKSLDHNNITIGDGLDANDVNDIAEAANNDYWDTAVDNVKDDLHDGLMRICEQERQGSRMKQSQLGVLREDPHEDMRLLLENYTAAALASALRDREDALQHCATLLAQNKLDELSQILRPYEQHLIIQRRYSKERVIDFTTGGFDAHDIELIRKGLNRMPRTVSTAHSRRAGVVLPLCNVDGVPCILFEKRSHRLRAHPDEVCLPGGMVSEGGDRSIVQTCLREMEEEIGIGQNAATVLGVLRCNWGEVHHLVGVAVTPVVCFLGEIGESQLNLNPEEVAECFSVPLESFLDRDRWVHKKHYAPFFTGGRVHGDIIGKVSARPLMILFLYSFSIGPHIIWGLTGYIVNRFVRDIIERYDVVFDNSSRT</sequence>
<accession>A0ABD3NGH1</accession>
<feature type="transmembrane region" description="Helical" evidence="8">
    <location>
        <begin position="433"/>
        <end position="456"/>
    </location>
</feature>
<dbReference type="SUPFAM" id="SSF55811">
    <property type="entry name" value="Nudix"/>
    <property type="match status" value="1"/>
</dbReference>
<feature type="domain" description="Nudix hydrolase" evidence="9">
    <location>
        <begin position="277"/>
        <end position="417"/>
    </location>
</feature>
<feature type="region of interest" description="Disordered" evidence="7">
    <location>
        <begin position="26"/>
        <end position="45"/>
    </location>
</feature>
<reference evidence="10 11" key="1">
    <citation type="submission" date="2024-10" db="EMBL/GenBank/DDBJ databases">
        <title>Updated reference genomes for cyclostephanoid diatoms.</title>
        <authorList>
            <person name="Roberts W.R."/>
            <person name="Alverson A.J."/>
        </authorList>
    </citation>
    <scope>NUCLEOTIDE SEQUENCE [LARGE SCALE GENOMIC DNA]</scope>
    <source>
        <strain evidence="10 11">AJA232-27</strain>
    </source>
</reference>
<proteinExistence type="predicted"/>
<feature type="compositionally biased region" description="Low complexity" evidence="7">
    <location>
        <begin position="26"/>
        <end position="35"/>
    </location>
</feature>
<evidence type="ECO:0000256" key="3">
    <source>
        <dbReference type="ARBA" id="ARBA00022723"/>
    </source>
</evidence>
<keyword evidence="8" id="KW-1133">Transmembrane helix</keyword>
<dbReference type="Proteomes" id="UP001530293">
    <property type="component" value="Unassembled WGS sequence"/>
</dbReference>
<evidence type="ECO:0000256" key="4">
    <source>
        <dbReference type="ARBA" id="ARBA00022801"/>
    </source>
</evidence>
<dbReference type="PANTHER" id="PTHR12992:SF11">
    <property type="entry name" value="MITOCHONDRIAL COENZYME A DIPHOSPHATASE NUDT8"/>
    <property type="match status" value="1"/>
</dbReference>
<comment type="cofactor">
    <cofactor evidence="2">
        <name>Mg(2+)</name>
        <dbReference type="ChEBI" id="CHEBI:18420"/>
    </cofactor>
</comment>
<dbReference type="InterPro" id="IPR045121">
    <property type="entry name" value="CoAse"/>
</dbReference>
<gene>
    <name evidence="10" type="ORF">ACHAWU_008072</name>
</gene>
<evidence type="ECO:0000259" key="9">
    <source>
        <dbReference type="PROSITE" id="PS51462"/>
    </source>
</evidence>